<dbReference type="InterPro" id="IPR036388">
    <property type="entry name" value="WH-like_DNA-bd_sf"/>
</dbReference>
<evidence type="ECO:0000256" key="1">
    <source>
        <dbReference type="ARBA" id="ARBA00005384"/>
    </source>
</evidence>
<dbReference type="InterPro" id="IPR015424">
    <property type="entry name" value="PyrdxlP-dep_Trfase"/>
</dbReference>
<evidence type="ECO:0000259" key="6">
    <source>
        <dbReference type="PROSITE" id="PS50949"/>
    </source>
</evidence>
<keyword evidence="5" id="KW-0804">Transcription</keyword>
<comment type="similarity">
    <text evidence="1">In the C-terminal section; belongs to the class-I pyridoxal-phosphate-dependent aminotransferase family.</text>
</comment>
<dbReference type="GO" id="GO:0030170">
    <property type="term" value="F:pyridoxal phosphate binding"/>
    <property type="evidence" value="ECO:0007669"/>
    <property type="project" value="InterPro"/>
</dbReference>
<reference evidence="7" key="2">
    <citation type="journal article" date="2021" name="PeerJ">
        <title>Extensive microbial diversity within the chicken gut microbiome revealed by metagenomics and culture.</title>
        <authorList>
            <person name="Gilroy R."/>
            <person name="Ravi A."/>
            <person name="Getino M."/>
            <person name="Pursley I."/>
            <person name="Horton D.L."/>
            <person name="Alikhan N.F."/>
            <person name="Baker D."/>
            <person name="Gharbi K."/>
            <person name="Hall N."/>
            <person name="Watson M."/>
            <person name="Adriaenssens E.M."/>
            <person name="Foster-Nyarko E."/>
            <person name="Jarju S."/>
            <person name="Secka A."/>
            <person name="Antonio M."/>
            <person name="Oren A."/>
            <person name="Chaudhuri R.R."/>
            <person name="La Ragione R."/>
            <person name="Hildebrand F."/>
            <person name="Pallen M.J."/>
        </authorList>
    </citation>
    <scope>NUCLEOTIDE SEQUENCE</scope>
    <source>
        <strain evidence="7">ChiSxjej1B13-7041</strain>
    </source>
</reference>
<dbReference type="EMBL" id="DVHU01000041">
    <property type="protein sequence ID" value="HIR92686.1"/>
    <property type="molecule type" value="Genomic_DNA"/>
</dbReference>
<dbReference type="PANTHER" id="PTHR46577:SF1">
    <property type="entry name" value="HTH-TYPE TRANSCRIPTIONAL REGULATORY PROTEIN GABR"/>
    <property type="match status" value="1"/>
</dbReference>
<dbReference type="GO" id="GO:0008483">
    <property type="term" value="F:transaminase activity"/>
    <property type="evidence" value="ECO:0007669"/>
    <property type="project" value="UniProtKB-KW"/>
</dbReference>
<dbReference type="Gene3D" id="3.40.640.10">
    <property type="entry name" value="Type I PLP-dependent aspartate aminotransferase-like (Major domain)"/>
    <property type="match status" value="1"/>
</dbReference>
<evidence type="ECO:0000256" key="4">
    <source>
        <dbReference type="ARBA" id="ARBA00023125"/>
    </source>
</evidence>
<evidence type="ECO:0000256" key="3">
    <source>
        <dbReference type="ARBA" id="ARBA00023015"/>
    </source>
</evidence>
<evidence type="ECO:0000313" key="7">
    <source>
        <dbReference type="EMBL" id="HIR92686.1"/>
    </source>
</evidence>
<dbReference type="InterPro" id="IPR004839">
    <property type="entry name" value="Aminotransferase_I/II_large"/>
</dbReference>
<dbReference type="PANTHER" id="PTHR46577">
    <property type="entry name" value="HTH-TYPE TRANSCRIPTIONAL REGULATORY PROTEIN GABR"/>
    <property type="match status" value="1"/>
</dbReference>
<dbReference type="Pfam" id="PF00392">
    <property type="entry name" value="GntR"/>
    <property type="match status" value="1"/>
</dbReference>
<keyword evidence="4" id="KW-0238">DNA-binding</keyword>
<proteinExistence type="inferred from homology"/>
<evidence type="ECO:0000256" key="2">
    <source>
        <dbReference type="ARBA" id="ARBA00022898"/>
    </source>
</evidence>
<dbReference type="SUPFAM" id="SSF46785">
    <property type="entry name" value="Winged helix' DNA-binding domain"/>
    <property type="match status" value="1"/>
</dbReference>
<dbReference type="GO" id="GO:0003677">
    <property type="term" value="F:DNA binding"/>
    <property type="evidence" value="ECO:0007669"/>
    <property type="project" value="UniProtKB-KW"/>
</dbReference>
<dbReference type="SUPFAM" id="SSF53383">
    <property type="entry name" value="PLP-dependent transferases"/>
    <property type="match status" value="1"/>
</dbReference>
<dbReference type="SMART" id="SM00345">
    <property type="entry name" value="HTH_GNTR"/>
    <property type="match status" value="1"/>
</dbReference>
<organism evidence="7 8">
    <name type="scientific">Candidatus Egerieimonas intestinavium</name>
    <dbReference type="NCBI Taxonomy" id="2840777"/>
    <lineage>
        <taxon>Bacteria</taxon>
        <taxon>Bacillati</taxon>
        <taxon>Bacillota</taxon>
        <taxon>Clostridia</taxon>
        <taxon>Lachnospirales</taxon>
        <taxon>Lachnospiraceae</taxon>
        <taxon>Lachnospiraceae incertae sedis</taxon>
        <taxon>Candidatus Egerieimonas</taxon>
    </lineage>
</organism>
<name>A0A9D1EIY5_9FIRM</name>
<feature type="domain" description="HTH gntR-type" evidence="6">
    <location>
        <begin position="14"/>
        <end position="82"/>
    </location>
</feature>
<dbReference type="InterPro" id="IPR000524">
    <property type="entry name" value="Tscrpt_reg_HTH_GntR"/>
</dbReference>
<dbReference type="InterPro" id="IPR015421">
    <property type="entry name" value="PyrdxlP-dep_Trfase_major"/>
</dbReference>
<evidence type="ECO:0000256" key="5">
    <source>
        <dbReference type="ARBA" id="ARBA00023163"/>
    </source>
</evidence>
<dbReference type="GO" id="GO:0003700">
    <property type="term" value="F:DNA-binding transcription factor activity"/>
    <property type="evidence" value="ECO:0007669"/>
    <property type="project" value="InterPro"/>
</dbReference>
<sequence>MQELAIMLEPQSREPLYLQIYTFIRREAEAGRIRQGEKLPSARALALQLGVSRSTVDLAYAQLVAEGYLEARPSRGYFISSLEELNRTGAPIWESFAPPKPKAPLPYDFALGGIAPDGFPYNIWRKLSREVLAGDDGNLFQLGEPQGDWGLREAIASYLYHGRGVSCSPQQILVGAGNDYLLMLLSVIFSRDIRIAMENPTYISAYQTFRNLRFAVEPVSMDSQGMRVEELEESGAQVAYVMPSHQFPMGTVMPIGRRMQLLAWAGSREDRYLIEDDYDSEFRYKGRPVPALLGADRAGKVIYLGTFSRSVAPAIRISYMVLPQRLLERYRKLPKVFSATVSRADQRIMELFLRGGYYQRHLNRMRTCYKTKHDLLLASLKQIPAVERIWGEHAGTHLAVSLSGCSSEKERIRQAREQGVQVYGLSDYLVGQGQGNHPPTILLGYAALEEAKLAEAVARLAKAWR</sequence>
<keyword evidence="3" id="KW-0805">Transcription regulation</keyword>
<evidence type="ECO:0000313" key="8">
    <source>
        <dbReference type="Proteomes" id="UP000886841"/>
    </source>
</evidence>
<keyword evidence="2" id="KW-0663">Pyridoxal phosphate</keyword>
<dbReference type="CDD" id="cd00609">
    <property type="entry name" value="AAT_like"/>
    <property type="match status" value="1"/>
</dbReference>
<dbReference type="InterPro" id="IPR051446">
    <property type="entry name" value="HTH_trans_reg/aminotransferase"/>
</dbReference>
<dbReference type="Gene3D" id="1.10.10.10">
    <property type="entry name" value="Winged helix-like DNA-binding domain superfamily/Winged helix DNA-binding domain"/>
    <property type="match status" value="1"/>
</dbReference>
<accession>A0A9D1EIY5</accession>
<dbReference type="Proteomes" id="UP000886841">
    <property type="component" value="Unassembled WGS sequence"/>
</dbReference>
<keyword evidence="7" id="KW-0808">Transferase</keyword>
<dbReference type="Pfam" id="PF00155">
    <property type="entry name" value="Aminotran_1_2"/>
    <property type="match status" value="1"/>
</dbReference>
<protein>
    <submittedName>
        <fullName evidence="7">PLP-dependent aminotransferase family protein</fullName>
    </submittedName>
</protein>
<reference evidence="7" key="1">
    <citation type="submission" date="2020-10" db="EMBL/GenBank/DDBJ databases">
        <authorList>
            <person name="Gilroy R."/>
        </authorList>
    </citation>
    <scope>NUCLEOTIDE SEQUENCE</scope>
    <source>
        <strain evidence="7">ChiSxjej1B13-7041</strain>
    </source>
</reference>
<gene>
    <name evidence="7" type="ORF">IAB98_04625</name>
</gene>
<dbReference type="InterPro" id="IPR036390">
    <property type="entry name" value="WH_DNA-bd_sf"/>
</dbReference>
<dbReference type="CDD" id="cd07377">
    <property type="entry name" value="WHTH_GntR"/>
    <property type="match status" value="1"/>
</dbReference>
<comment type="caution">
    <text evidence="7">The sequence shown here is derived from an EMBL/GenBank/DDBJ whole genome shotgun (WGS) entry which is preliminary data.</text>
</comment>
<keyword evidence="7" id="KW-0032">Aminotransferase</keyword>
<dbReference type="PRINTS" id="PR00035">
    <property type="entry name" value="HTHGNTR"/>
</dbReference>
<dbReference type="PROSITE" id="PS50949">
    <property type="entry name" value="HTH_GNTR"/>
    <property type="match status" value="1"/>
</dbReference>
<dbReference type="AlphaFoldDB" id="A0A9D1EIY5"/>